<dbReference type="Proteomes" id="UP000035681">
    <property type="component" value="Unplaced"/>
</dbReference>
<keyword evidence="15" id="KW-1185">Reference proteome</keyword>
<organism evidence="16">
    <name type="scientific">Strongyloides stercoralis</name>
    <name type="common">Threadworm</name>
    <dbReference type="NCBI Taxonomy" id="6248"/>
    <lineage>
        <taxon>Eukaryota</taxon>
        <taxon>Metazoa</taxon>
        <taxon>Ecdysozoa</taxon>
        <taxon>Nematoda</taxon>
        <taxon>Chromadorea</taxon>
        <taxon>Rhabditida</taxon>
        <taxon>Tylenchina</taxon>
        <taxon>Panagrolaimomorpha</taxon>
        <taxon>Strongyloidoidea</taxon>
        <taxon>Strongyloididae</taxon>
        <taxon>Strongyloides</taxon>
    </lineage>
</organism>
<feature type="transmembrane region" description="Helical" evidence="14">
    <location>
        <begin position="65"/>
        <end position="86"/>
    </location>
</feature>
<keyword evidence="4 13" id="KW-0894">Sodium channel</keyword>
<evidence type="ECO:0000256" key="14">
    <source>
        <dbReference type="SAM" id="Phobius"/>
    </source>
</evidence>
<dbReference type="WBParaSite" id="SSTP_0000419400.1">
    <property type="protein sequence ID" value="SSTP_0000419400.1"/>
    <property type="gene ID" value="SSTP_0000419400"/>
</dbReference>
<evidence type="ECO:0000313" key="16">
    <source>
        <dbReference type="WBParaSite" id="SSTP_0000419400.1"/>
    </source>
</evidence>
<evidence type="ECO:0000313" key="15">
    <source>
        <dbReference type="Proteomes" id="UP000035681"/>
    </source>
</evidence>
<keyword evidence="12 13" id="KW-0407">Ion channel</keyword>
<evidence type="ECO:0000256" key="13">
    <source>
        <dbReference type="RuleBase" id="RU000679"/>
    </source>
</evidence>
<name>A0A0K0E3X4_STRER</name>
<keyword evidence="3 13" id="KW-0813">Transport</keyword>
<dbReference type="AlphaFoldDB" id="A0A0K0E3X4"/>
<keyword evidence="8 13" id="KW-0406">Ion transport</keyword>
<keyword evidence="10" id="KW-0325">Glycoprotein</keyword>
<keyword evidence="7" id="KW-0915">Sodium</keyword>
<evidence type="ECO:0000256" key="6">
    <source>
        <dbReference type="ARBA" id="ARBA00022989"/>
    </source>
</evidence>
<evidence type="ECO:0000256" key="3">
    <source>
        <dbReference type="ARBA" id="ARBA00022448"/>
    </source>
</evidence>
<protein>
    <submittedName>
        <fullName evidence="16">Acid-sensing ion channel 1</fullName>
    </submittedName>
</protein>
<evidence type="ECO:0000256" key="11">
    <source>
        <dbReference type="ARBA" id="ARBA00023201"/>
    </source>
</evidence>
<evidence type="ECO:0000256" key="8">
    <source>
        <dbReference type="ARBA" id="ARBA00023065"/>
    </source>
</evidence>
<proteinExistence type="inferred from homology"/>
<dbReference type="PANTHER" id="PTHR11690">
    <property type="entry name" value="AMILORIDE-SENSITIVE SODIUM CHANNEL-RELATED"/>
    <property type="match status" value="1"/>
</dbReference>
<dbReference type="GO" id="GO:0005886">
    <property type="term" value="C:plasma membrane"/>
    <property type="evidence" value="ECO:0007669"/>
    <property type="project" value="TreeGrafter"/>
</dbReference>
<evidence type="ECO:0000256" key="12">
    <source>
        <dbReference type="ARBA" id="ARBA00023303"/>
    </source>
</evidence>
<dbReference type="Gene3D" id="1.10.287.770">
    <property type="entry name" value="YojJ-like"/>
    <property type="match status" value="1"/>
</dbReference>
<keyword evidence="11 13" id="KW-0739">Sodium transport</keyword>
<evidence type="ECO:0000256" key="1">
    <source>
        <dbReference type="ARBA" id="ARBA00004141"/>
    </source>
</evidence>
<dbReference type="WBParaSite" id="TCONS_00008385.p1">
    <property type="protein sequence ID" value="TCONS_00008385.p1"/>
    <property type="gene ID" value="XLOC_006336"/>
</dbReference>
<dbReference type="GO" id="GO:0015280">
    <property type="term" value="F:ligand-gated sodium channel activity"/>
    <property type="evidence" value="ECO:0007669"/>
    <property type="project" value="TreeGrafter"/>
</dbReference>
<dbReference type="InterPro" id="IPR001873">
    <property type="entry name" value="ENaC"/>
</dbReference>
<evidence type="ECO:0000256" key="2">
    <source>
        <dbReference type="ARBA" id="ARBA00007193"/>
    </source>
</evidence>
<evidence type="ECO:0000256" key="4">
    <source>
        <dbReference type="ARBA" id="ARBA00022461"/>
    </source>
</evidence>
<feature type="transmembrane region" description="Helical" evidence="14">
    <location>
        <begin position="447"/>
        <end position="468"/>
    </location>
</feature>
<reference evidence="16" key="1">
    <citation type="submission" date="2015-08" db="UniProtKB">
        <authorList>
            <consortium name="WormBaseParasite"/>
        </authorList>
    </citation>
    <scope>IDENTIFICATION</scope>
</reference>
<dbReference type="PANTHER" id="PTHR11690:SF1">
    <property type="entry name" value="DEGENERIN LIKE"/>
    <property type="match status" value="1"/>
</dbReference>
<keyword evidence="9 14" id="KW-0472">Membrane</keyword>
<evidence type="ECO:0000256" key="5">
    <source>
        <dbReference type="ARBA" id="ARBA00022692"/>
    </source>
</evidence>
<comment type="subcellular location">
    <subcellularLocation>
        <location evidence="1">Membrane</location>
        <topology evidence="1">Multi-pass membrane protein</topology>
    </subcellularLocation>
</comment>
<accession>A0A0K0E3X4</accession>
<sequence>MNDSNNNNNGFKKSFSWRRQIIINGIDAYDVLSLKTSSDISKKSWIEMLHGLEYSIQIKNKKSKIIWLIFIVIAVFISIYLTVITINEFFEDKTVTLNTIRRKNEILYHGISICPKYSDTFNYINVKNKILSIRNDLDNKTINDLIIYALAGGGFDNYNNLIKDFHSNKSYELDNILNDIIIYFGSLKNFYNYIFEEENFKCEDFFEECIFGNDVLNCCELFQPAFVLIRGKCYKLKKIYQRDPDEISKLRLVLKPLSSIFLNNNKSQEQLVIYNSPRSESIGLFPRYYIHNKDWNRFRFTKRMYKLFHNKGNCNNDKNYKGLSICYTNGWIKQKIHDKFNCTFFYINNNQFNLPICSPKIIVENYEEIMTNKPIKINCNQACTREEVETTLITKPFSSTLANIKDYSNPKIHIEMSYERLQEYIFEDVLVTTASGFISELGGHTGLFVGFTIITIIQALFFLVRYIFKEFSKMKLENVNGVKF</sequence>
<keyword evidence="6 14" id="KW-1133">Transmembrane helix</keyword>
<evidence type="ECO:0000256" key="7">
    <source>
        <dbReference type="ARBA" id="ARBA00023053"/>
    </source>
</evidence>
<dbReference type="Pfam" id="PF00858">
    <property type="entry name" value="ASC"/>
    <property type="match status" value="1"/>
</dbReference>
<evidence type="ECO:0000256" key="10">
    <source>
        <dbReference type="ARBA" id="ARBA00023180"/>
    </source>
</evidence>
<evidence type="ECO:0000256" key="9">
    <source>
        <dbReference type="ARBA" id="ARBA00023136"/>
    </source>
</evidence>
<keyword evidence="5 13" id="KW-0812">Transmembrane</keyword>
<comment type="similarity">
    <text evidence="2 13">Belongs to the amiloride-sensitive sodium channel (TC 1.A.6) family.</text>
</comment>